<dbReference type="Proteomes" id="UP000277437">
    <property type="component" value="Chromosome"/>
</dbReference>
<evidence type="ECO:0000256" key="1">
    <source>
        <dbReference type="SAM" id="SignalP"/>
    </source>
</evidence>
<protein>
    <recommendedName>
        <fullName evidence="4">Alginate lyase domain-containing protein</fullName>
    </recommendedName>
</protein>
<reference evidence="2 3" key="1">
    <citation type="submission" date="2018-12" db="EMBL/GenBank/DDBJ databases">
        <authorList>
            <consortium name="Pathogen Informatics"/>
        </authorList>
    </citation>
    <scope>NUCLEOTIDE SEQUENCE [LARGE SCALE GENOMIC DNA]</scope>
    <source>
        <strain evidence="2 3">NCTC7357</strain>
    </source>
</reference>
<sequence>MGYGHRYLYLKEFIMKKIMLCFALLCSFISSSTMAARPSYPFSDSIATGLSRHHIIPWEELVSFGTANFTSDADRTTLITAIIGTRTVNLGSFQGDIPQLVAGLHAPQNSEAVEVWQSLLAWTQGNLVVGTNTRPDDPGSKFDTVAYTCLKAVNHDTVYTNIFDAWRAPTATVAAKKQYFLTMAAHNIADAAGLPCWTP</sequence>
<evidence type="ECO:0000313" key="3">
    <source>
        <dbReference type="Proteomes" id="UP000277437"/>
    </source>
</evidence>
<feature type="chain" id="PRO_5043724334" description="Alginate lyase domain-containing protein" evidence="1">
    <location>
        <begin position="36"/>
        <end position="199"/>
    </location>
</feature>
<feature type="signal peptide" evidence="1">
    <location>
        <begin position="1"/>
        <end position="35"/>
    </location>
</feature>
<evidence type="ECO:0000313" key="2">
    <source>
        <dbReference type="EMBL" id="VEF75719.1"/>
    </source>
</evidence>
<dbReference type="AlphaFoldDB" id="A0AAX3G0F2"/>
<evidence type="ECO:0008006" key="4">
    <source>
        <dbReference type="Google" id="ProtNLM"/>
    </source>
</evidence>
<keyword evidence="1" id="KW-0732">Signal</keyword>
<accession>A0AAX3G0F2</accession>
<organism evidence="2 3">
    <name type="scientific">Pseudomonas chlororaphis</name>
    <dbReference type="NCBI Taxonomy" id="587753"/>
    <lineage>
        <taxon>Bacteria</taxon>
        <taxon>Pseudomonadati</taxon>
        <taxon>Pseudomonadota</taxon>
        <taxon>Gammaproteobacteria</taxon>
        <taxon>Pseudomonadales</taxon>
        <taxon>Pseudomonadaceae</taxon>
        <taxon>Pseudomonas</taxon>
    </lineage>
</organism>
<proteinExistence type="predicted"/>
<gene>
    <name evidence="2" type="ORF">NCTC7357_04060</name>
</gene>
<name>A0AAX3G0F2_9PSED</name>
<dbReference type="EMBL" id="LR134334">
    <property type="protein sequence ID" value="VEF75719.1"/>
    <property type="molecule type" value="Genomic_DNA"/>
</dbReference>